<evidence type="ECO:0000256" key="5">
    <source>
        <dbReference type="ARBA" id="ARBA00040276"/>
    </source>
</evidence>
<evidence type="ECO:0000256" key="8">
    <source>
        <dbReference type="ARBA" id="ARBA00045705"/>
    </source>
</evidence>
<gene>
    <name evidence="22" type="ORF">OBRU01_13424</name>
</gene>
<dbReference type="PANTHER" id="PTHR44229">
    <property type="entry name" value="15-HYDROXYPROSTAGLANDIN DEHYDROGENASE [NAD(+)]"/>
    <property type="match status" value="1"/>
</dbReference>
<evidence type="ECO:0000256" key="10">
    <source>
        <dbReference type="ARBA" id="ARBA00047672"/>
    </source>
</evidence>
<evidence type="ECO:0000313" key="23">
    <source>
        <dbReference type="Proteomes" id="UP000037510"/>
    </source>
</evidence>
<comment type="catalytic activity">
    <reaction evidence="9">
        <text>prostaglandin E1 + NAD(+) = 15-oxoprostaglandin E1 + NADH + H(+)</text>
        <dbReference type="Rhea" id="RHEA:16477"/>
        <dbReference type="ChEBI" id="CHEBI:15378"/>
        <dbReference type="ChEBI" id="CHEBI:57397"/>
        <dbReference type="ChEBI" id="CHEBI:57401"/>
        <dbReference type="ChEBI" id="CHEBI:57540"/>
        <dbReference type="ChEBI" id="CHEBI:57945"/>
    </reaction>
    <physiologicalReaction direction="left-to-right" evidence="9">
        <dbReference type="Rhea" id="RHEA:16478"/>
    </physiologicalReaction>
</comment>
<evidence type="ECO:0000256" key="14">
    <source>
        <dbReference type="ARBA" id="ARBA00048170"/>
    </source>
</evidence>
<evidence type="ECO:0000256" key="9">
    <source>
        <dbReference type="ARBA" id="ARBA00047325"/>
    </source>
</evidence>
<evidence type="ECO:0000256" key="7">
    <source>
        <dbReference type="ARBA" id="ARBA00042026"/>
    </source>
</evidence>
<dbReference type="Gene3D" id="3.40.50.720">
    <property type="entry name" value="NAD(P)-binding Rossmann-like Domain"/>
    <property type="match status" value="1"/>
</dbReference>
<protein>
    <recommendedName>
        <fullName evidence="5">15-hydroxyprostaglandin dehydrogenase [NAD(+)]</fullName>
        <ecNumber evidence="3">1.1.1.141</ecNumber>
        <ecNumber evidence="4">1.1.1.232</ecNumber>
    </recommendedName>
    <alternativeName>
        <fullName evidence="7">Eicosanoid/docosanoid dehydrogenase [NAD(+)]</fullName>
    </alternativeName>
    <alternativeName>
        <fullName evidence="6">Prostaglandin dehydrogenase 1</fullName>
    </alternativeName>
</protein>
<comment type="catalytic activity">
    <reaction evidence="17">
        <text>prostaglandin A1 + NAD(+) = 15-oxo-prostaglandin A1 + NADH + H(+)</text>
        <dbReference type="Rhea" id="RHEA:41263"/>
        <dbReference type="ChEBI" id="CHEBI:15378"/>
        <dbReference type="ChEBI" id="CHEBI:57398"/>
        <dbReference type="ChEBI" id="CHEBI:57540"/>
        <dbReference type="ChEBI" id="CHEBI:57945"/>
        <dbReference type="ChEBI" id="CHEBI:85072"/>
    </reaction>
    <physiologicalReaction direction="left-to-right" evidence="17">
        <dbReference type="Rhea" id="RHEA:41264"/>
    </physiologicalReaction>
</comment>
<dbReference type="EC" id="1.1.1.232" evidence="4"/>
<dbReference type="InterPro" id="IPR002347">
    <property type="entry name" value="SDR_fam"/>
</dbReference>
<reference evidence="22 23" key="1">
    <citation type="journal article" date="2015" name="Genome Biol. Evol.">
        <title>The genome of winter moth (Operophtera brumata) provides a genomic perspective on sexual dimorphism and phenology.</title>
        <authorList>
            <person name="Derks M.F."/>
            <person name="Smit S."/>
            <person name="Salis L."/>
            <person name="Schijlen E."/>
            <person name="Bossers A."/>
            <person name="Mateman C."/>
            <person name="Pijl A.S."/>
            <person name="de Ridder D."/>
            <person name="Groenen M.A."/>
            <person name="Visser M.E."/>
            <person name="Megens H.J."/>
        </authorList>
    </citation>
    <scope>NUCLEOTIDE SEQUENCE [LARGE SCALE GENOMIC DNA]</scope>
    <source>
        <strain evidence="22">WM2013NL</strain>
        <tissue evidence="22">Head and thorax</tissue>
    </source>
</reference>
<dbReference type="STRING" id="104452.A0A0L7L8S8"/>
<dbReference type="InterPro" id="IPR020904">
    <property type="entry name" value="Sc_DH/Rdtase_CS"/>
</dbReference>
<evidence type="ECO:0000256" key="6">
    <source>
        <dbReference type="ARBA" id="ARBA00041812"/>
    </source>
</evidence>
<sequence length="179" mass="20049">MNKIAMAQDWKDKVVFYNGQIVPKGAATVKILLEEGIKHVAILDVNEEAGKSLQDELNEKYGDNRVKFIKCDVFDEDQLMNSFHAVLEEQGYIDVVVNYAFLMNDSKETYKKMINLNFVKFMSKENGGSGGTIINFTSILTLFQSELLPIYSATKSAISMFSNCIGVSKYSSKLPVPAH</sequence>
<dbReference type="Proteomes" id="UP000037510">
    <property type="component" value="Unassembled WGS sequence"/>
</dbReference>
<evidence type="ECO:0000256" key="17">
    <source>
        <dbReference type="ARBA" id="ARBA00048611"/>
    </source>
</evidence>
<dbReference type="GO" id="GO:0047034">
    <property type="term" value="F:15-hydroxyicosatetraenoate dehydrogenase activity"/>
    <property type="evidence" value="ECO:0007669"/>
    <property type="project" value="UniProtKB-EC"/>
</dbReference>
<dbReference type="SUPFAM" id="SSF51735">
    <property type="entry name" value="NAD(P)-binding Rossmann-fold domains"/>
    <property type="match status" value="1"/>
</dbReference>
<evidence type="ECO:0000256" key="12">
    <source>
        <dbReference type="ARBA" id="ARBA00048140"/>
    </source>
</evidence>
<evidence type="ECO:0000256" key="4">
    <source>
        <dbReference type="ARBA" id="ARBA00039060"/>
    </source>
</evidence>
<comment type="catalytic activity">
    <reaction evidence="13">
        <text>(11R)-hydroxy-(5Z,8Z,12E,14Z)-eicosatetraenoate + NAD(+) = 11-oxo-(5Z,8Z,12E,14Z)-eicosatetraenoate + NADH + H(+)</text>
        <dbReference type="Rhea" id="RHEA:48640"/>
        <dbReference type="ChEBI" id="CHEBI:15378"/>
        <dbReference type="ChEBI" id="CHEBI:57540"/>
        <dbReference type="ChEBI" id="CHEBI:57945"/>
        <dbReference type="ChEBI" id="CHEBI:78836"/>
        <dbReference type="ChEBI" id="CHEBI:90697"/>
    </reaction>
    <physiologicalReaction direction="left-to-right" evidence="13">
        <dbReference type="Rhea" id="RHEA:48641"/>
    </physiologicalReaction>
</comment>
<keyword evidence="2" id="KW-0560">Oxidoreductase</keyword>
<comment type="catalytic activity">
    <reaction evidence="10">
        <text>resolvin D1 + NAD(+) = 8-oxoresolvin D1 + NADH + H(+)</text>
        <dbReference type="Rhea" id="RHEA:50124"/>
        <dbReference type="ChEBI" id="CHEBI:15378"/>
        <dbReference type="ChEBI" id="CHEBI:57540"/>
        <dbReference type="ChEBI" id="CHEBI:57945"/>
        <dbReference type="ChEBI" id="CHEBI:132079"/>
        <dbReference type="ChEBI" id="CHEBI:132080"/>
    </reaction>
    <physiologicalReaction direction="left-to-right" evidence="10">
        <dbReference type="Rhea" id="RHEA:50125"/>
    </physiologicalReaction>
</comment>
<dbReference type="Pfam" id="PF00106">
    <property type="entry name" value="adh_short"/>
    <property type="match status" value="1"/>
</dbReference>
<name>A0A0L7L8S8_OPEBR</name>
<evidence type="ECO:0000256" key="11">
    <source>
        <dbReference type="ARBA" id="ARBA00048008"/>
    </source>
</evidence>
<dbReference type="EMBL" id="JTDY01002324">
    <property type="protein sequence ID" value="KOB71661.1"/>
    <property type="molecule type" value="Genomic_DNA"/>
</dbReference>
<comment type="caution">
    <text evidence="22">The sequence shown here is derived from an EMBL/GenBank/DDBJ whole genome shotgun (WGS) entry which is preliminary data.</text>
</comment>
<organism evidence="22 23">
    <name type="scientific">Operophtera brumata</name>
    <name type="common">Winter moth</name>
    <name type="synonym">Phalaena brumata</name>
    <dbReference type="NCBI Taxonomy" id="104452"/>
    <lineage>
        <taxon>Eukaryota</taxon>
        <taxon>Metazoa</taxon>
        <taxon>Ecdysozoa</taxon>
        <taxon>Arthropoda</taxon>
        <taxon>Hexapoda</taxon>
        <taxon>Insecta</taxon>
        <taxon>Pterygota</taxon>
        <taxon>Neoptera</taxon>
        <taxon>Endopterygota</taxon>
        <taxon>Lepidoptera</taxon>
        <taxon>Glossata</taxon>
        <taxon>Ditrysia</taxon>
        <taxon>Geometroidea</taxon>
        <taxon>Geometridae</taxon>
        <taxon>Larentiinae</taxon>
        <taxon>Operophtera</taxon>
    </lineage>
</organism>
<comment type="catalytic activity">
    <reaction evidence="14">
        <text>resolvin D1 + NAD(+) = 17-oxoresolvin D1 + NADH + H(+)</text>
        <dbReference type="Rhea" id="RHEA:50128"/>
        <dbReference type="ChEBI" id="CHEBI:15378"/>
        <dbReference type="ChEBI" id="CHEBI:57540"/>
        <dbReference type="ChEBI" id="CHEBI:57945"/>
        <dbReference type="ChEBI" id="CHEBI:132079"/>
        <dbReference type="ChEBI" id="CHEBI:132081"/>
    </reaction>
    <physiologicalReaction direction="left-to-right" evidence="14">
        <dbReference type="Rhea" id="RHEA:50129"/>
    </physiologicalReaction>
</comment>
<comment type="catalytic activity">
    <reaction evidence="11">
        <text>14-hydroxy-(4Z,7Z,10Z,12E,16Z,19Z)-docosahexaenoate + NAD(+) = 14-oxo-(4Z,7Z,10Z,12E,16Z,19Z)-docosahexaenoate + NADH + H(+)</text>
        <dbReference type="Rhea" id="RHEA:48952"/>
        <dbReference type="ChEBI" id="CHEBI:15378"/>
        <dbReference type="ChEBI" id="CHEBI:57540"/>
        <dbReference type="ChEBI" id="CHEBI:57945"/>
        <dbReference type="ChEBI" id="CHEBI:90866"/>
        <dbReference type="ChEBI" id="CHEBI:90867"/>
    </reaction>
    <physiologicalReaction direction="left-to-right" evidence="11">
        <dbReference type="Rhea" id="RHEA:48953"/>
    </physiologicalReaction>
</comment>
<comment type="function">
    <text evidence="8">Catalyzes the NAD-dependent dehydrogenation (oxidation) of a broad array of hydroxylated polyunsaturated fatty acids (mainly eicosanoids and docosanoids, including prostaglandins, lipoxins and resolvins), yielding their corresponding keto (oxo) metabolites. Decreases the levels of the pro-proliferative prostaglandins such as prostaglandin E2 (whose activity is increased in cancer because of an increase in the expression of cyclooxygenase 2) and generates oxo-fatty acid products that can profoundly influence cell function by abrogating pro-inflammatory cytokine expression. Converts resolvins E1, D1 and D2 to their oxo products, which represents a mode of resolvin inactivation. Resolvin E1 plays important roles during the resolution phase of acute inflammation, while resolvins D1 and D2 have a unique role in obesity-induced adipose inflammation.</text>
</comment>
<evidence type="ECO:0000256" key="19">
    <source>
        <dbReference type="ARBA" id="ARBA00048921"/>
    </source>
</evidence>
<evidence type="ECO:0000256" key="3">
    <source>
        <dbReference type="ARBA" id="ARBA00038968"/>
    </source>
</evidence>
<evidence type="ECO:0000256" key="13">
    <source>
        <dbReference type="ARBA" id="ARBA00048144"/>
    </source>
</evidence>
<comment type="catalytic activity">
    <reaction evidence="18">
        <text>prostaglandin E2 + NAD(+) = 15-oxoprostaglandin E2 + NADH + H(+)</text>
        <dbReference type="Rhea" id="RHEA:11876"/>
        <dbReference type="ChEBI" id="CHEBI:15378"/>
        <dbReference type="ChEBI" id="CHEBI:57400"/>
        <dbReference type="ChEBI" id="CHEBI:57540"/>
        <dbReference type="ChEBI" id="CHEBI:57945"/>
        <dbReference type="ChEBI" id="CHEBI:606564"/>
        <dbReference type="EC" id="1.1.1.141"/>
    </reaction>
    <physiologicalReaction direction="left-to-right" evidence="18">
        <dbReference type="Rhea" id="RHEA:11877"/>
    </physiologicalReaction>
</comment>
<accession>A0A0L7L8S8</accession>
<evidence type="ECO:0000256" key="16">
    <source>
        <dbReference type="ARBA" id="ARBA00048535"/>
    </source>
</evidence>
<evidence type="ECO:0000256" key="21">
    <source>
        <dbReference type="ARBA" id="ARBA00049188"/>
    </source>
</evidence>
<evidence type="ECO:0000256" key="20">
    <source>
        <dbReference type="ARBA" id="ARBA00049151"/>
    </source>
</evidence>
<evidence type="ECO:0000313" key="22">
    <source>
        <dbReference type="EMBL" id="KOB71661.1"/>
    </source>
</evidence>
<comment type="similarity">
    <text evidence="1">Belongs to the short-chain dehydrogenases/reductases (SDR) family.</text>
</comment>
<dbReference type="InterPro" id="IPR036291">
    <property type="entry name" value="NAD(P)-bd_dom_sf"/>
</dbReference>
<comment type="catalytic activity">
    <reaction evidence="16">
        <text>lipoxin A4 + NAD(+) = 15-oxo-(5S,6R)-dihydroxy-(7E,9E,11Z,13E)-eicosatetraenoate + NADH + H(+)</text>
        <dbReference type="Rhea" id="RHEA:41572"/>
        <dbReference type="ChEBI" id="CHEBI:15378"/>
        <dbReference type="ChEBI" id="CHEBI:57540"/>
        <dbReference type="ChEBI" id="CHEBI:57945"/>
        <dbReference type="ChEBI" id="CHEBI:67026"/>
        <dbReference type="ChEBI" id="CHEBI:78311"/>
    </reaction>
    <physiologicalReaction direction="left-to-right" evidence="16">
        <dbReference type="Rhea" id="RHEA:41573"/>
    </physiologicalReaction>
</comment>
<dbReference type="PANTHER" id="PTHR44229:SF4">
    <property type="entry name" value="15-HYDROXYPROSTAGLANDIN DEHYDROGENASE [NAD(+)]"/>
    <property type="match status" value="1"/>
</dbReference>
<dbReference type="GO" id="GO:0005737">
    <property type="term" value="C:cytoplasm"/>
    <property type="evidence" value="ECO:0007669"/>
    <property type="project" value="TreeGrafter"/>
</dbReference>
<evidence type="ECO:0000256" key="15">
    <source>
        <dbReference type="ARBA" id="ARBA00048393"/>
    </source>
</evidence>
<dbReference type="EC" id="1.1.1.141" evidence="3"/>
<proteinExistence type="inferred from homology"/>
<dbReference type="AlphaFoldDB" id="A0A0L7L8S8"/>
<comment type="catalytic activity">
    <reaction evidence="19">
        <text>resolvin D2 + NAD(+) = 16-oxoresolvin D2 + NADH + H(+)</text>
        <dbReference type="Rhea" id="RHEA:53588"/>
        <dbReference type="ChEBI" id="CHEBI:15378"/>
        <dbReference type="ChEBI" id="CHEBI:57540"/>
        <dbReference type="ChEBI" id="CHEBI:57945"/>
        <dbReference type="ChEBI" id="CHEBI:133367"/>
        <dbReference type="ChEBI" id="CHEBI:137498"/>
    </reaction>
    <physiologicalReaction direction="left-to-right" evidence="19">
        <dbReference type="Rhea" id="RHEA:53589"/>
    </physiologicalReaction>
</comment>
<dbReference type="PRINTS" id="PR00080">
    <property type="entry name" value="SDRFAMILY"/>
</dbReference>
<keyword evidence="23" id="KW-1185">Reference proteome</keyword>
<comment type="catalytic activity">
    <reaction evidence="12">
        <text>15-oxo-(5S,6R)-dihydroxy-(7E,9E,11Z)-eicosatrienoate + NADH + H(+) = (5S,6R,15S)-trihydroxy-(7E,9E,11Z)-eicosatrienoate + NAD(+)</text>
        <dbReference type="Rhea" id="RHEA:41596"/>
        <dbReference type="ChEBI" id="CHEBI:15378"/>
        <dbReference type="ChEBI" id="CHEBI:57540"/>
        <dbReference type="ChEBI" id="CHEBI:57945"/>
        <dbReference type="ChEBI" id="CHEBI:78325"/>
        <dbReference type="ChEBI" id="CHEBI:78329"/>
    </reaction>
    <physiologicalReaction direction="left-to-right" evidence="12">
        <dbReference type="Rhea" id="RHEA:41597"/>
    </physiologicalReaction>
</comment>
<evidence type="ECO:0000256" key="2">
    <source>
        <dbReference type="ARBA" id="ARBA00023002"/>
    </source>
</evidence>
<dbReference type="PROSITE" id="PS00061">
    <property type="entry name" value="ADH_SHORT"/>
    <property type="match status" value="1"/>
</dbReference>
<comment type="catalytic activity">
    <reaction evidence="20">
        <text>(15S)-hydroxy-(5Z,8Z,11Z,13E)-eicosatetraenoate + NAD(+) = 15-oxo-(5Z,8Z,11Z,13E)-eicosatetraenoate + NADH + H(+)</text>
        <dbReference type="Rhea" id="RHEA:23260"/>
        <dbReference type="ChEBI" id="CHEBI:15378"/>
        <dbReference type="ChEBI" id="CHEBI:57409"/>
        <dbReference type="ChEBI" id="CHEBI:57410"/>
        <dbReference type="ChEBI" id="CHEBI:57540"/>
        <dbReference type="ChEBI" id="CHEBI:57945"/>
        <dbReference type="EC" id="1.1.1.232"/>
    </reaction>
    <physiologicalReaction direction="left-to-right" evidence="20">
        <dbReference type="Rhea" id="RHEA:23261"/>
    </physiologicalReaction>
</comment>
<comment type="catalytic activity">
    <reaction evidence="15">
        <text>resolvin D2 + NAD(+) = 7-oxoresolvin D2 + NADH + H(+)</text>
        <dbReference type="Rhea" id="RHEA:53584"/>
        <dbReference type="ChEBI" id="CHEBI:15378"/>
        <dbReference type="ChEBI" id="CHEBI:57540"/>
        <dbReference type="ChEBI" id="CHEBI:57945"/>
        <dbReference type="ChEBI" id="CHEBI:133367"/>
        <dbReference type="ChEBI" id="CHEBI:137497"/>
    </reaction>
    <physiologicalReaction direction="left-to-right" evidence="15">
        <dbReference type="Rhea" id="RHEA:53585"/>
    </physiologicalReaction>
</comment>
<evidence type="ECO:0000256" key="18">
    <source>
        <dbReference type="ARBA" id="ARBA00048739"/>
    </source>
</evidence>
<comment type="catalytic activity">
    <reaction evidence="21">
        <text>resolvin E1 + NAD(+) = 18-oxo-resolvin E1 + NADH + H(+)</text>
        <dbReference type="Rhea" id="RHEA:49244"/>
        <dbReference type="ChEBI" id="CHEBI:15378"/>
        <dbReference type="ChEBI" id="CHEBI:57540"/>
        <dbReference type="ChEBI" id="CHEBI:57945"/>
        <dbReference type="ChEBI" id="CHEBI:91000"/>
        <dbReference type="ChEBI" id="CHEBI:91001"/>
    </reaction>
    <physiologicalReaction direction="left-to-right" evidence="21">
        <dbReference type="Rhea" id="RHEA:49245"/>
    </physiologicalReaction>
</comment>
<dbReference type="GO" id="GO:0016404">
    <property type="term" value="F:15-hydroxyprostaglandin dehydrogenase (NAD+) activity"/>
    <property type="evidence" value="ECO:0007669"/>
    <property type="project" value="UniProtKB-EC"/>
</dbReference>
<evidence type="ECO:0000256" key="1">
    <source>
        <dbReference type="ARBA" id="ARBA00006484"/>
    </source>
</evidence>